<evidence type="ECO:0000313" key="3">
    <source>
        <dbReference type="Proteomes" id="UP000050969"/>
    </source>
</evidence>
<dbReference type="NCBIfam" id="TIGR03725">
    <property type="entry name" value="T6A_YeaZ"/>
    <property type="match status" value="1"/>
</dbReference>
<dbReference type="RefSeq" id="WP_056992422.1">
    <property type="nucleotide sequence ID" value="NZ_JQCE01000006.1"/>
</dbReference>
<protein>
    <submittedName>
        <fullName evidence="2">Metal-dependent protease-like protein, putative molecular chaperone</fullName>
    </submittedName>
</protein>
<dbReference type="SUPFAM" id="SSF53067">
    <property type="entry name" value="Actin-like ATPase domain"/>
    <property type="match status" value="2"/>
</dbReference>
<feature type="domain" description="Gcp-like" evidence="1">
    <location>
        <begin position="24"/>
        <end position="224"/>
    </location>
</feature>
<dbReference type="GO" id="GO:0006508">
    <property type="term" value="P:proteolysis"/>
    <property type="evidence" value="ECO:0007669"/>
    <property type="project" value="UniProtKB-KW"/>
</dbReference>
<organism evidence="2 3">
    <name type="scientific">Lacticaseibacillus saniviri JCM 17471 = DSM 24301</name>
    <dbReference type="NCBI Taxonomy" id="1293598"/>
    <lineage>
        <taxon>Bacteria</taxon>
        <taxon>Bacillati</taxon>
        <taxon>Bacillota</taxon>
        <taxon>Bacilli</taxon>
        <taxon>Lactobacillales</taxon>
        <taxon>Lactobacillaceae</taxon>
        <taxon>Lacticaseibacillus</taxon>
    </lineage>
</organism>
<dbReference type="PANTHER" id="PTHR11735:SF11">
    <property type="entry name" value="TRNA THREONYLCARBAMOYLADENOSINE BIOSYNTHESIS PROTEIN TSAB"/>
    <property type="match status" value="1"/>
</dbReference>
<dbReference type="Gene3D" id="3.30.420.40">
    <property type="match status" value="2"/>
</dbReference>
<keyword evidence="2" id="KW-0378">Hydrolase</keyword>
<dbReference type="CDD" id="cd24032">
    <property type="entry name" value="ASKHA_NBD_TsaB"/>
    <property type="match status" value="1"/>
</dbReference>
<dbReference type="GO" id="GO:0005829">
    <property type="term" value="C:cytosol"/>
    <property type="evidence" value="ECO:0007669"/>
    <property type="project" value="TreeGrafter"/>
</dbReference>
<dbReference type="PATRIC" id="fig|1293598.4.peg.1873"/>
<gene>
    <name evidence="2" type="ORF">IV56_GL001799</name>
</gene>
<sequence>MYILALETSNQAMSVAVMNDHDLLGEITINRKQTHSQQLMPAIEQLMAASALTPEQLDRIVVADGPGSYTGIRIAVTTAKTLAYTLEKELVGISSLAVLAANVRRTDAIIVPLMNARRNQVFAGGYQWLDNKLVNVLNDRHIDVPTLLDELVALKQPVIFVGSDVAMFGDQIRTTMGEQATLADALTGIPSAARLAELGMNEKSVSVFDFVPRYLRLTEAETTWLKTHDERGHRPYVEKV</sequence>
<dbReference type="STRING" id="1293598.IV56_GL001799"/>
<evidence type="ECO:0000259" key="1">
    <source>
        <dbReference type="Pfam" id="PF00814"/>
    </source>
</evidence>
<keyword evidence="2" id="KW-0645">Protease</keyword>
<proteinExistence type="predicted"/>
<dbReference type="InterPro" id="IPR000905">
    <property type="entry name" value="Gcp-like_dom"/>
</dbReference>
<evidence type="ECO:0000313" key="2">
    <source>
        <dbReference type="EMBL" id="KRO18003.1"/>
    </source>
</evidence>
<dbReference type="AlphaFoldDB" id="A0A0R2N2N4"/>
<accession>A0A0R2N2N4</accession>
<dbReference type="Pfam" id="PF00814">
    <property type="entry name" value="TsaD"/>
    <property type="match status" value="1"/>
</dbReference>
<name>A0A0R2N2N4_9LACO</name>
<dbReference type="PANTHER" id="PTHR11735">
    <property type="entry name" value="TRNA N6-ADENOSINE THREONYLCARBAMOYLTRANSFERASE"/>
    <property type="match status" value="1"/>
</dbReference>
<dbReference type="Proteomes" id="UP000050969">
    <property type="component" value="Unassembled WGS sequence"/>
</dbReference>
<comment type="caution">
    <text evidence="2">The sequence shown here is derived from an EMBL/GenBank/DDBJ whole genome shotgun (WGS) entry which is preliminary data.</text>
</comment>
<dbReference type="GO" id="GO:0008233">
    <property type="term" value="F:peptidase activity"/>
    <property type="evidence" value="ECO:0007669"/>
    <property type="project" value="UniProtKB-KW"/>
</dbReference>
<reference evidence="2 3" key="1">
    <citation type="journal article" date="2015" name="Genome Announc.">
        <title>Expanding the biotechnology potential of lactobacilli through comparative genomics of 213 strains and associated genera.</title>
        <authorList>
            <person name="Sun Z."/>
            <person name="Harris H.M."/>
            <person name="McCann A."/>
            <person name="Guo C."/>
            <person name="Argimon S."/>
            <person name="Zhang W."/>
            <person name="Yang X."/>
            <person name="Jeffery I.B."/>
            <person name="Cooney J.C."/>
            <person name="Kagawa T.F."/>
            <person name="Liu W."/>
            <person name="Song Y."/>
            <person name="Salvetti E."/>
            <person name="Wrobel A."/>
            <person name="Rasinkangas P."/>
            <person name="Parkhill J."/>
            <person name="Rea M.C."/>
            <person name="O'Sullivan O."/>
            <person name="Ritari J."/>
            <person name="Douillard F.P."/>
            <person name="Paul Ross R."/>
            <person name="Yang R."/>
            <person name="Briner A.E."/>
            <person name="Felis G.E."/>
            <person name="de Vos W.M."/>
            <person name="Barrangou R."/>
            <person name="Klaenhammer T.R."/>
            <person name="Caufield P.W."/>
            <person name="Cui Y."/>
            <person name="Zhang H."/>
            <person name="O'Toole P.W."/>
        </authorList>
    </citation>
    <scope>NUCLEOTIDE SEQUENCE [LARGE SCALE GENOMIC DNA]</scope>
    <source>
        <strain evidence="2 3">DSM 24301</strain>
    </source>
</reference>
<dbReference type="GO" id="GO:0002949">
    <property type="term" value="P:tRNA threonylcarbamoyladenosine modification"/>
    <property type="evidence" value="ECO:0007669"/>
    <property type="project" value="InterPro"/>
</dbReference>
<dbReference type="InterPro" id="IPR043129">
    <property type="entry name" value="ATPase_NBD"/>
</dbReference>
<dbReference type="EMBL" id="JQCE01000006">
    <property type="protein sequence ID" value="KRO18003.1"/>
    <property type="molecule type" value="Genomic_DNA"/>
</dbReference>
<keyword evidence="3" id="KW-1185">Reference proteome</keyword>
<dbReference type="InterPro" id="IPR022496">
    <property type="entry name" value="T6A_TsaB"/>
</dbReference>